<evidence type="ECO:0000313" key="8">
    <source>
        <dbReference type="EMBL" id="KAF4626367.1"/>
    </source>
</evidence>
<dbReference type="OrthoDB" id="153872at2759"/>
<feature type="compositionally biased region" description="Low complexity" evidence="6">
    <location>
        <begin position="1"/>
        <end position="32"/>
    </location>
</feature>
<comment type="caution">
    <text evidence="8">The sequence shown here is derived from an EMBL/GenBank/DDBJ whole genome shotgun (WGS) entry which is preliminary data.</text>
</comment>
<comment type="subcellular location">
    <subcellularLocation>
        <location evidence="1">Nucleus</location>
    </subcellularLocation>
</comment>
<feature type="region of interest" description="Disordered" evidence="6">
    <location>
        <begin position="407"/>
        <end position="466"/>
    </location>
</feature>
<evidence type="ECO:0000256" key="5">
    <source>
        <dbReference type="ARBA" id="ARBA00023242"/>
    </source>
</evidence>
<evidence type="ECO:0000256" key="1">
    <source>
        <dbReference type="ARBA" id="ARBA00004123"/>
    </source>
</evidence>
<evidence type="ECO:0000256" key="6">
    <source>
        <dbReference type="SAM" id="MobiDB-lite"/>
    </source>
</evidence>
<sequence>MSGLKLKLNLNTGGLPKASSPATPSAATPGGSRPTPKLKLTNKSTPSTPAPVVEDALKPKKSKAGRATKPSAKVLDSRKRVKEESDSDDDGSTIAVQPATKRPKIKMMVPGKQPPPKTPVGQTPILAIKAKIKGKPPKRQPGEGYDSEASDRETDPMIEEEFVLRMMPGEDCDYLRQAIVEKKIGLSPSMGGANIHMKFFAPDGRRAAITIRGHPYAAVLVDLPCIIEGMKSWDKRGWWKSADICQMLWVFSPIQKEEDAKTIALPKIVDGETYQYPHGLTPPMHFARKRRFRKRISRTAIEAIESAVQRLLDADSKAKSTRWEMVDPEAESRQASQAYSPGPGGSPGYNAGQDEYSEDEDAEGEADDMGGYFGNNHGQAIIEGDLGDLDADLEADLEAAMQAEEFEAATPMSTLGGATPFTTTGETPAATMAPEEDSGDESMEGEDDDDDEDDEAGEIDEDEKARIAQLQGLREDIAELEKQIQSVQAQQAAQANPILKKRLDENVRKLKAELQLKKSSLGEGDDD</sequence>
<keyword evidence="5" id="KW-0539">Nucleus</keyword>
<dbReference type="GO" id="GO:0005669">
    <property type="term" value="C:transcription factor TFIID complex"/>
    <property type="evidence" value="ECO:0007669"/>
    <property type="project" value="InterPro"/>
</dbReference>
<keyword evidence="3" id="KW-0805">Transcription regulation</keyword>
<proteinExistence type="inferred from homology"/>
<dbReference type="EMBL" id="JAAMPI010001166">
    <property type="protein sequence ID" value="KAF4626367.1"/>
    <property type="molecule type" value="Genomic_DNA"/>
</dbReference>
<dbReference type="PANTHER" id="PTHR12228">
    <property type="entry name" value="TRANSCRIPTION INITIATION FACTOR TFIID 55 KD SUBUNIT-RELATED"/>
    <property type="match status" value="1"/>
</dbReference>
<feature type="compositionally biased region" description="Basic and acidic residues" evidence="6">
    <location>
        <begin position="75"/>
        <end position="84"/>
    </location>
</feature>
<evidence type="ECO:0000256" key="3">
    <source>
        <dbReference type="ARBA" id="ARBA00023015"/>
    </source>
</evidence>
<dbReference type="Pfam" id="PF04658">
    <property type="entry name" value="TAFII55_N"/>
    <property type="match status" value="1"/>
</dbReference>
<dbReference type="GO" id="GO:0016251">
    <property type="term" value="F:RNA polymerase II general transcription initiation factor activity"/>
    <property type="evidence" value="ECO:0007669"/>
    <property type="project" value="TreeGrafter"/>
</dbReference>
<evidence type="ECO:0000313" key="9">
    <source>
        <dbReference type="Proteomes" id="UP000566819"/>
    </source>
</evidence>
<dbReference type="GO" id="GO:0051123">
    <property type="term" value="P:RNA polymerase II preinitiation complex assembly"/>
    <property type="evidence" value="ECO:0007669"/>
    <property type="project" value="TreeGrafter"/>
</dbReference>
<feature type="region of interest" description="Disordered" evidence="6">
    <location>
        <begin position="1"/>
        <end position="153"/>
    </location>
</feature>
<evidence type="ECO:0000259" key="7">
    <source>
        <dbReference type="SMART" id="SM01370"/>
    </source>
</evidence>
<feature type="domain" description="TAFII55 protein conserved region" evidence="7">
    <location>
        <begin position="158"/>
        <end position="320"/>
    </location>
</feature>
<evidence type="ECO:0000256" key="4">
    <source>
        <dbReference type="ARBA" id="ARBA00023163"/>
    </source>
</evidence>
<accession>A0A8H4VXZ7</accession>
<name>A0A8H4VXZ7_9HELO</name>
<dbReference type="PANTHER" id="PTHR12228:SF0">
    <property type="entry name" value="TATA-BOX BINDING PROTEIN ASSOCIATED FACTOR 7"/>
    <property type="match status" value="1"/>
</dbReference>
<comment type="similarity">
    <text evidence="2">Belongs to the TAF7 family.</text>
</comment>
<dbReference type="Proteomes" id="UP000566819">
    <property type="component" value="Unassembled WGS sequence"/>
</dbReference>
<feature type="region of interest" description="Disordered" evidence="6">
    <location>
        <begin position="318"/>
        <end position="376"/>
    </location>
</feature>
<reference evidence="8 9" key="1">
    <citation type="submission" date="2020-03" db="EMBL/GenBank/DDBJ databases">
        <title>Draft Genome Sequence of Cudoniella acicularis.</title>
        <authorList>
            <person name="Buettner E."/>
            <person name="Kellner H."/>
        </authorList>
    </citation>
    <scope>NUCLEOTIDE SEQUENCE [LARGE SCALE GENOMIC DNA]</scope>
    <source>
        <strain evidence="8 9">DSM 108380</strain>
    </source>
</reference>
<organism evidence="8 9">
    <name type="scientific">Cudoniella acicularis</name>
    <dbReference type="NCBI Taxonomy" id="354080"/>
    <lineage>
        <taxon>Eukaryota</taxon>
        <taxon>Fungi</taxon>
        <taxon>Dikarya</taxon>
        <taxon>Ascomycota</taxon>
        <taxon>Pezizomycotina</taxon>
        <taxon>Leotiomycetes</taxon>
        <taxon>Helotiales</taxon>
        <taxon>Tricladiaceae</taxon>
        <taxon>Cudoniella</taxon>
    </lineage>
</organism>
<feature type="compositionally biased region" description="Acidic residues" evidence="6">
    <location>
        <begin position="434"/>
        <end position="462"/>
    </location>
</feature>
<feature type="compositionally biased region" description="Acidic residues" evidence="6">
    <location>
        <begin position="355"/>
        <end position="368"/>
    </location>
</feature>
<gene>
    <name evidence="8" type="ORF">G7Y89_g11793</name>
</gene>
<keyword evidence="9" id="KW-1185">Reference proteome</keyword>
<keyword evidence="4" id="KW-0804">Transcription</keyword>
<dbReference type="CDD" id="cd08047">
    <property type="entry name" value="TAF7"/>
    <property type="match status" value="1"/>
</dbReference>
<evidence type="ECO:0000256" key="2">
    <source>
        <dbReference type="ARBA" id="ARBA00009368"/>
    </source>
</evidence>
<dbReference type="SMART" id="SM01370">
    <property type="entry name" value="TAFII55_N"/>
    <property type="match status" value="1"/>
</dbReference>
<dbReference type="AlphaFoldDB" id="A0A8H4VXZ7"/>
<dbReference type="InterPro" id="IPR037817">
    <property type="entry name" value="TAF7"/>
</dbReference>
<protein>
    <recommendedName>
        <fullName evidence="7">TAFII55 protein conserved region domain-containing protein</fullName>
    </recommendedName>
</protein>
<dbReference type="InterPro" id="IPR006751">
    <property type="entry name" value="TAFII55_prot_cons_reg"/>
</dbReference>